<proteinExistence type="predicted"/>
<keyword evidence="3" id="KW-0804">Transcription</keyword>
<dbReference type="Pfam" id="PF00392">
    <property type="entry name" value="GntR"/>
    <property type="match status" value="1"/>
</dbReference>
<dbReference type="PROSITE" id="PS50949">
    <property type="entry name" value="HTH_GNTR"/>
    <property type="match status" value="1"/>
</dbReference>
<dbReference type="PRINTS" id="PR00035">
    <property type="entry name" value="HTHGNTR"/>
</dbReference>
<dbReference type="CDD" id="cd07377">
    <property type="entry name" value="WHTH_GntR"/>
    <property type="match status" value="1"/>
</dbReference>
<dbReference type="InterPro" id="IPR011711">
    <property type="entry name" value="GntR_C"/>
</dbReference>
<dbReference type="Gene3D" id="1.20.120.530">
    <property type="entry name" value="GntR ligand-binding domain-like"/>
    <property type="match status" value="1"/>
</dbReference>
<protein>
    <submittedName>
        <fullName evidence="5">DNA-binding transcriptional regulator, GntR family</fullName>
    </submittedName>
</protein>
<evidence type="ECO:0000256" key="1">
    <source>
        <dbReference type="ARBA" id="ARBA00023015"/>
    </source>
</evidence>
<dbReference type="Pfam" id="PF07729">
    <property type="entry name" value="FCD"/>
    <property type="match status" value="1"/>
</dbReference>
<dbReference type="SMART" id="SM00345">
    <property type="entry name" value="HTH_GNTR"/>
    <property type="match status" value="1"/>
</dbReference>
<organism evidence="5 6">
    <name type="scientific">Paraburkholderia aspalathi</name>
    <dbReference type="NCBI Taxonomy" id="1324617"/>
    <lineage>
        <taxon>Bacteria</taxon>
        <taxon>Pseudomonadati</taxon>
        <taxon>Pseudomonadota</taxon>
        <taxon>Betaproteobacteria</taxon>
        <taxon>Burkholderiales</taxon>
        <taxon>Burkholderiaceae</taxon>
        <taxon>Paraburkholderia</taxon>
    </lineage>
</organism>
<dbReference type="Proteomes" id="UP000198844">
    <property type="component" value="Unassembled WGS sequence"/>
</dbReference>
<dbReference type="EMBL" id="FPBH01000004">
    <property type="protein sequence ID" value="SFT85610.1"/>
    <property type="molecule type" value="Genomic_DNA"/>
</dbReference>
<dbReference type="GO" id="GO:0003700">
    <property type="term" value="F:DNA-binding transcription factor activity"/>
    <property type="evidence" value="ECO:0007669"/>
    <property type="project" value="InterPro"/>
</dbReference>
<dbReference type="OrthoDB" id="9799812at2"/>
<gene>
    <name evidence="5" type="ORF">SAMN05192563_1004409</name>
</gene>
<dbReference type="InterPro" id="IPR008920">
    <property type="entry name" value="TF_FadR/GntR_C"/>
</dbReference>
<evidence type="ECO:0000256" key="3">
    <source>
        <dbReference type="ARBA" id="ARBA00023163"/>
    </source>
</evidence>
<dbReference type="GO" id="GO:0003677">
    <property type="term" value="F:DNA binding"/>
    <property type="evidence" value="ECO:0007669"/>
    <property type="project" value="UniProtKB-KW"/>
</dbReference>
<dbReference type="PANTHER" id="PTHR43537:SF45">
    <property type="entry name" value="GNTR FAMILY REGULATORY PROTEIN"/>
    <property type="match status" value="1"/>
</dbReference>
<dbReference type="SMART" id="SM00895">
    <property type="entry name" value="FCD"/>
    <property type="match status" value="1"/>
</dbReference>
<keyword evidence="2 5" id="KW-0238">DNA-binding</keyword>
<accession>A0A1I7BEJ2</accession>
<sequence length="246" mass="27908">MFLTAHGRISTPTVKRTKLAKSSNIKGSTSRERFDRIYGAIREKICLLEYEPGALLSEDDLAQQFGVSRTPLRRVLSRLEAEGLVESQHGVGTFVTDLGDDKLKEVYQFRLELASLIGRLSPIPREDSDLERMRALSVRCNAFAASPTVSEFARVNLDFALELASMIGNRPLRETVQRLFFVAIRIWMKTLADERVAIEARIFAEEVKDVLNALEIGDLESVGYLHRTHLSMSFLRLQQYMSSRLE</sequence>
<reference evidence="5 6" key="1">
    <citation type="submission" date="2016-10" db="EMBL/GenBank/DDBJ databases">
        <authorList>
            <person name="de Groot N.N."/>
        </authorList>
    </citation>
    <scope>NUCLEOTIDE SEQUENCE [LARGE SCALE GENOMIC DNA]</scope>
    <source>
        <strain evidence="5 6">LMG 27731</strain>
    </source>
</reference>
<dbReference type="SUPFAM" id="SSF46785">
    <property type="entry name" value="Winged helix' DNA-binding domain"/>
    <property type="match status" value="1"/>
</dbReference>
<keyword evidence="1" id="KW-0805">Transcription regulation</keyword>
<dbReference type="InterPro" id="IPR036390">
    <property type="entry name" value="WH_DNA-bd_sf"/>
</dbReference>
<dbReference type="InterPro" id="IPR000524">
    <property type="entry name" value="Tscrpt_reg_HTH_GntR"/>
</dbReference>
<evidence type="ECO:0000313" key="6">
    <source>
        <dbReference type="Proteomes" id="UP000198844"/>
    </source>
</evidence>
<dbReference type="InterPro" id="IPR036388">
    <property type="entry name" value="WH-like_DNA-bd_sf"/>
</dbReference>
<evidence type="ECO:0000256" key="2">
    <source>
        <dbReference type="ARBA" id="ARBA00023125"/>
    </source>
</evidence>
<dbReference type="AlphaFoldDB" id="A0A1I7BEJ2"/>
<evidence type="ECO:0000313" key="5">
    <source>
        <dbReference type="EMBL" id="SFT85610.1"/>
    </source>
</evidence>
<name>A0A1I7BEJ2_9BURK</name>
<dbReference type="SUPFAM" id="SSF48008">
    <property type="entry name" value="GntR ligand-binding domain-like"/>
    <property type="match status" value="1"/>
</dbReference>
<dbReference type="PANTHER" id="PTHR43537">
    <property type="entry name" value="TRANSCRIPTIONAL REGULATOR, GNTR FAMILY"/>
    <property type="match status" value="1"/>
</dbReference>
<feature type="domain" description="HTH gntR-type" evidence="4">
    <location>
        <begin position="31"/>
        <end position="98"/>
    </location>
</feature>
<dbReference type="Gene3D" id="1.10.10.10">
    <property type="entry name" value="Winged helix-like DNA-binding domain superfamily/Winged helix DNA-binding domain"/>
    <property type="match status" value="1"/>
</dbReference>
<evidence type="ECO:0000259" key="4">
    <source>
        <dbReference type="PROSITE" id="PS50949"/>
    </source>
</evidence>